<sequence>MYQKNSFAKRFPWSVAILSLMLVGAVSHPASAETVMAKIKRTGVLTAGTSKDAIPFAYTNNKGQPVGYSVEMLVLIKEQLEKELGKKIQLKLVNLSSAERIPNILQRQVDIVCDASSFTWERDKQVDFSVSYAVTGTQMLVKKDSSLGTKESLLGKRIGVLPQTTNEKAIRRVQPKAQLVYFKNRNEGYIALQQGKIDAFASDGILAEGWLQSQKNHDAFKIVPDRPFSREGIACMVPENNSKFLDSVNYSLIAFMQGFINGNSRNVTIFDRSFGSQGTIFINQDLRDLAIETMQLVIESREEAPTGK</sequence>
<dbReference type="EMBL" id="NTFS01000732">
    <property type="protein sequence ID" value="PAX45716.1"/>
    <property type="molecule type" value="Genomic_DNA"/>
</dbReference>
<dbReference type="OrthoDB" id="9777941at2"/>
<dbReference type="InterPro" id="IPR026358">
    <property type="entry name" value="Orph_peri_GRRM"/>
</dbReference>
<feature type="signal peptide" evidence="4">
    <location>
        <begin position="1"/>
        <end position="32"/>
    </location>
</feature>
<organism evidence="6 7">
    <name type="scientific">Brunnivagina elsteri CCALA 953</name>
    <dbReference type="NCBI Taxonomy" id="987040"/>
    <lineage>
        <taxon>Bacteria</taxon>
        <taxon>Bacillati</taxon>
        <taxon>Cyanobacteriota</taxon>
        <taxon>Cyanophyceae</taxon>
        <taxon>Nostocales</taxon>
        <taxon>Calotrichaceae</taxon>
        <taxon>Brunnivagina</taxon>
    </lineage>
</organism>
<dbReference type="PANTHER" id="PTHR30085">
    <property type="entry name" value="AMINO ACID ABC TRANSPORTER PERMEASE"/>
    <property type="match status" value="1"/>
</dbReference>
<keyword evidence="2" id="KW-0813">Transport</keyword>
<comment type="caution">
    <text evidence="6">The sequence shown here is derived from an EMBL/GenBank/DDBJ whole genome shotgun (WGS) entry which is preliminary data.</text>
</comment>
<feature type="domain" description="Solute-binding protein family 3/N-terminal" evidence="5">
    <location>
        <begin position="44"/>
        <end position="277"/>
    </location>
</feature>
<dbReference type="GO" id="GO:0030288">
    <property type="term" value="C:outer membrane-bounded periplasmic space"/>
    <property type="evidence" value="ECO:0007669"/>
    <property type="project" value="TreeGrafter"/>
</dbReference>
<dbReference type="NCBIfam" id="TIGR04262">
    <property type="entry name" value="orph_peri_GRRM"/>
    <property type="match status" value="1"/>
</dbReference>
<evidence type="ECO:0000259" key="5">
    <source>
        <dbReference type="SMART" id="SM00062"/>
    </source>
</evidence>
<dbReference type="Gene3D" id="3.40.190.10">
    <property type="entry name" value="Periplasmic binding protein-like II"/>
    <property type="match status" value="2"/>
</dbReference>
<dbReference type="SMART" id="SM00062">
    <property type="entry name" value="PBPb"/>
    <property type="match status" value="1"/>
</dbReference>
<name>A0A2A2TA05_9CYAN</name>
<dbReference type="PANTHER" id="PTHR30085:SF6">
    <property type="entry name" value="ABC TRANSPORTER GLUTAMINE-BINDING PROTEIN GLNH"/>
    <property type="match status" value="1"/>
</dbReference>
<evidence type="ECO:0000313" key="6">
    <source>
        <dbReference type="EMBL" id="PAX45716.1"/>
    </source>
</evidence>
<evidence type="ECO:0000256" key="2">
    <source>
        <dbReference type="ARBA" id="ARBA00022448"/>
    </source>
</evidence>
<dbReference type="GO" id="GO:0005576">
    <property type="term" value="C:extracellular region"/>
    <property type="evidence" value="ECO:0007669"/>
    <property type="project" value="TreeGrafter"/>
</dbReference>
<dbReference type="GO" id="GO:0006865">
    <property type="term" value="P:amino acid transport"/>
    <property type="evidence" value="ECO:0007669"/>
    <property type="project" value="TreeGrafter"/>
</dbReference>
<evidence type="ECO:0000256" key="4">
    <source>
        <dbReference type="SAM" id="SignalP"/>
    </source>
</evidence>
<reference evidence="6 7" key="1">
    <citation type="submission" date="2017-08" db="EMBL/GenBank/DDBJ databases">
        <title>Draft genome sequence of filamentous cyanobacterium Calothrix elsteri CCALA 953.</title>
        <authorList>
            <person name="Gagunashvili A.N."/>
            <person name="Elster J."/>
            <person name="Andresson O.S."/>
        </authorList>
    </citation>
    <scope>NUCLEOTIDE SEQUENCE [LARGE SCALE GENOMIC DNA]</scope>
    <source>
        <strain evidence="6 7">CCALA 953</strain>
    </source>
</reference>
<dbReference type="AlphaFoldDB" id="A0A2A2TA05"/>
<dbReference type="InterPro" id="IPR051455">
    <property type="entry name" value="Bact_solute-bind_prot3"/>
</dbReference>
<dbReference type="Pfam" id="PF00497">
    <property type="entry name" value="SBP_bac_3"/>
    <property type="match status" value="1"/>
</dbReference>
<evidence type="ECO:0000313" key="7">
    <source>
        <dbReference type="Proteomes" id="UP000218238"/>
    </source>
</evidence>
<dbReference type="Proteomes" id="UP000218238">
    <property type="component" value="Unassembled WGS sequence"/>
</dbReference>
<proteinExistence type="inferred from homology"/>
<evidence type="ECO:0000256" key="1">
    <source>
        <dbReference type="ARBA" id="ARBA00010333"/>
    </source>
</evidence>
<gene>
    <name evidence="6" type="ORF">CK510_30300</name>
</gene>
<dbReference type="CDD" id="cd13688">
    <property type="entry name" value="PBP2_GltI_DEBP"/>
    <property type="match status" value="1"/>
</dbReference>
<keyword evidence="7" id="KW-1185">Reference proteome</keyword>
<comment type="similarity">
    <text evidence="1">Belongs to the bacterial solute-binding protein 3 family.</text>
</comment>
<evidence type="ECO:0000256" key="3">
    <source>
        <dbReference type="ARBA" id="ARBA00022729"/>
    </source>
</evidence>
<keyword evidence="3 4" id="KW-0732">Signal</keyword>
<dbReference type="InterPro" id="IPR001638">
    <property type="entry name" value="Solute-binding_3/MltF_N"/>
</dbReference>
<accession>A0A2A2TA05</accession>
<dbReference type="SUPFAM" id="SSF53850">
    <property type="entry name" value="Periplasmic binding protein-like II"/>
    <property type="match status" value="1"/>
</dbReference>
<protein>
    <submittedName>
        <fullName evidence="6">Amino acid ABC transporter substrate-binding protein</fullName>
    </submittedName>
</protein>
<feature type="chain" id="PRO_5012652272" evidence="4">
    <location>
        <begin position="33"/>
        <end position="308"/>
    </location>
</feature>